<name>A0A9J5WW98_SOLCO</name>
<keyword evidence="2" id="KW-0812">Transmembrane</keyword>
<dbReference type="AlphaFoldDB" id="A0A9J5WW98"/>
<protein>
    <submittedName>
        <fullName evidence="3">Uncharacterized protein</fullName>
    </submittedName>
</protein>
<dbReference type="EMBL" id="JACXVP010000010">
    <property type="protein sequence ID" value="KAG5579623.1"/>
    <property type="molecule type" value="Genomic_DNA"/>
</dbReference>
<dbReference type="PANTHER" id="PTHR48449:SF1">
    <property type="entry name" value="DUF1985 DOMAIN-CONTAINING PROTEIN"/>
    <property type="match status" value="1"/>
</dbReference>
<keyword evidence="2" id="KW-1133">Transmembrane helix</keyword>
<feature type="region of interest" description="Disordered" evidence="1">
    <location>
        <begin position="36"/>
        <end position="62"/>
    </location>
</feature>
<feature type="compositionally biased region" description="Acidic residues" evidence="1">
    <location>
        <begin position="525"/>
        <end position="536"/>
    </location>
</feature>
<dbReference type="PANTHER" id="PTHR48449">
    <property type="entry name" value="DUF1985 DOMAIN-CONTAINING PROTEIN"/>
    <property type="match status" value="1"/>
</dbReference>
<accession>A0A9J5WW98</accession>
<keyword evidence="4" id="KW-1185">Reference proteome</keyword>
<comment type="caution">
    <text evidence="3">The sequence shown here is derived from an EMBL/GenBank/DDBJ whole genome shotgun (WGS) entry which is preliminary data.</text>
</comment>
<reference evidence="3 4" key="1">
    <citation type="submission" date="2020-09" db="EMBL/GenBank/DDBJ databases">
        <title>De no assembly of potato wild relative species, Solanum commersonii.</title>
        <authorList>
            <person name="Cho K."/>
        </authorList>
    </citation>
    <scope>NUCLEOTIDE SEQUENCE [LARGE SCALE GENOMIC DNA]</scope>
    <source>
        <strain evidence="3">LZ3.2</strain>
        <tissue evidence="3">Leaf</tissue>
    </source>
</reference>
<evidence type="ECO:0000256" key="1">
    <source>
        <dbReference type="SAM" id="MobiDB-lite"/>
    </source>
</evidence>
<proteinExistence type="predicted"/>
<gene>
    <name evidence="3" type="ORF">H5410_050250</name>
</gene>
<dbReference type="Proteomes" id="UP000824120">
    <property type="component" value="Chromosome 10"/>
</dbReference>
<evidence type="ECO:0000256" key="2">
    <source>
        <dbReference type="SAM" id="Phobius"/>
    </source>
</evidence>
<feature type="region of interest" description="Disordered" evidence="1">
    <location>
        <begin position="510"/>
        <end position="539"/>
    </location>
</feature>
<organism evidence="3 4">
    <name type="scientific">Solanum commersonii</name>
    <name type="common">Commerson's wild potato</name>
    <name type="synonym">Commerson's nightshade</name>
    <dbReference type="NCBI Taxonomy" id="4109"/>
    <lineage>
        <taxon>Eukaryota</taxon>
        <taxon>Viridiplantae</taxon>
        <taxon>Streptophyta</taxon>
        <taxon>Embryophyta</taxon>
        <taxon>Tracheophyta</taxon>
        <taxon>Spermatophyta</taxon>
        <taxon>Magnoliopsida</taxon>
        <taxon>eudicotyledons</taxon>
        <taxon>Gunneridae</taxon>
        <taxon>Pentapetalae</taxon>
        <taxon>asterids</taxon>
        <taxon>lamiids</taxon>
        <taxon>Solanales</taxon>
        <taxon>Solanaceae</taxon>
        <taxon>Solanoideae</taxon>
        <taxon>Solaneae</taxon>
        <taxon>Solanum</taxon>
    </lineage>
</organism>
<sequence length="560" mass="62037">MVFFDYKVLLKLELEALNHLLMLLLEVRNERLKNSVDASDNVESSDRESDSEESSRDTSRDEDDLLSLPFCARDISSELYDLATWLDEVGSFPAKISVRSRMTMADDLDFFKSYPWEKKSFDLTLTYLKNQINLRKQGQMYNEKKNASYALYGFPWAFLIIILNYFVWIYEVVPYLGKYIGKSSDTLLLIPHLLRWYTLKSDNIVEGDPFKYKGRSTKIVHPYLTPTPYTNEVNDTVIDVLKTQLKGVTVLTAGDEYLGDHNIIQPCVNSVSSRQKNVLSTSNDGSIENLSDRVVSLEQSMVEVAANVRKEKLRRIEKNKKTTREDNIVHVNITTFDEDLATVDEDFAAIDEYFTDGVNEVTVDVADKVTGDHVDEVAVDAVDEVTGDVVDEVEIDGVVGDVVACAVDPVAVGDVVDEVASAVDDVEGAVDLVAVDVIDEVVVTVDVVAGAVDDVVGTVDPMTVDVVDEVAVTIDVVAVDDVAGDEVAGAVDPVTVDISDEVADDAIDEVTEENEEEKTKKKSVDDEEEKEEDDCAENSVNVMSIVMEINGEINGEAKNN</sequence>
<feature type="compositionally biased region" description="Basic and acidic residues" evidence="1">
    <location>
        <begin position="44"/>
        <end position="59"/>
    </location>
</feature>
<feature type="transmembrane region" description="Helical" evidence="2">
    <location>
        <begin position="149"/>
        <end position="170"/>
    </location>
</feature>
<dbReference type="OrthoDB" id="1194650at2759"/>
<keyword evidence="2" id="KW-0472">Membrane</keyword>
<evidence type="ECO:0000313" key="4">
    <source>
        <dbReference type="Proteomes" id="UP000824120"/>
    </source>
</evidence>
<evidence type="ECO:0000313" key="3">
    <source>
        <dbReference type="EMBL" id="KAG5579623.1"/>
    </source>
</evidence>